<dbReference type="FunCoup" id="G0NWZ5">
    <property type="interactions" value="1966"/>
</dbReference>
<organism evidence="2">
    <name type="scientific">Caenorhabditis brenneri</name>
    <name type="common">Nematode worm</name>
    <dbReference type="NCBI Taxonomy" id="135651"/>
    <lineage>
        <taxon>Eukaryota</taxon>
        <taxon>Metazoa</taxon>
        <taxon>Ecdysozoa</taxon>
        <taxon>Nematoda</taxon>
        <taxon>Chromadorea</taxon>
        <taxon>Rhabditida</taxon>
        <taxon>Rhabditina</taxon>
        <taxon>Rhabditomorpha</taxon>
        <taxon>Rhabditoidea</taxon>
        <taxon>Rhabditidae</taxon>
        <taxon>Peloderinae</taxon>
        <taxon>Caenorhabditis</taxon>
    </lineage>
</organism>
<dbReference type="AlphaFoldDB" id="G0NWZ5"/>
<dbReference type="InParanoid" id="G0NWZ5"/>
<evidence type="ECO:0008006" key="3">
    <source>
        <dbReference type="Google" id="ProtNLM"/>
    </source>
</evidence>
<reference evidence="2" key="1">
    <citation type="submission" date="2011-07" db="EMBL/GenBank/DDBJ databases">
        <authorList>
            <consortium name="Caenorhabditis brenneri Sequencing and Analysis Consortium"/>
            <person name="Wilson R.K."/>
        </authorList>
    </citation>
    <scope>NUCLEOTIDE SEQUENCE [LARGE SCALE GENOMIC DNA]</scope>
    <source>
        <strain evidence="2">PB2801</strain>
    </source>
</reference>
<keyword evidence="2" id="KW-1185">Reference proteome</keyword>
<dbReference type="PANTHER" id="PTHR33936:SF23">
    <property type="entry name" value="C2H2-TYPE DOMAIN-CONTAINING PROTEIN"/>
    <property type="match status" value="1"/>
</dbReference>
<dbReference type="HOGENOM" id="CLU_060409_0_0_1"/>
<sequence length="391" mass="45539">MNNAFNLSNLPKMHQNLLYGNLQVADEQIIYCETEYEEESGSIFHVEERNDVRCNIMEDYFSAEAMEAANQDHSICYYCKEDLRNKRFYNHLFDQHGFTKQQCEMMKQQKRLETSKTKAKRKALHGCMECGMEFITRSGLNSHLSKKGTTCYQEVESEEGPSKINLIVCPAYACPAEFPTYLELAIHVDAFHRDYVTKYDAFMIRRANFTDKASFQAWKKEREEETNSEFFLRSSQKVSFAVRTVLYKCLCSNSRGLNKKKCEQCPAFIKVCQRRGGKFDVVACFGHLGHDHPTETTKAKENRLKAAEELNMYRNEGLIPQRPKLSHVTAPNHIVVNQYKNQEQYMNEMDILMPGEAMNEEDDDDEDEYQQVIVDDDASHQNVYYQSSSHY</sequence>
<proteinExistence type="predicted"/>
<dbReference type="OrthoDB" id="5845900at2759"/>
<dbReference type="PANTHER" id="PTHR33936">
    <property type="entry name" value="PROTEIN CBG17840"/>
    <property type="match status" value="1"/>
</dbReference>
<accession>G0NWZ5</accession>
<dbReference type="EMBL" id="GL379967">
    <property type="protein sequence ID" value="EGT39311.1"/>
    <property type="molecule type" value="Genomic_DNA"/>
</dbReference>
<evidence type="ECO:0000313" key="1">
    <source>
        <dbReference type="EMBL" id="EGT39311.1"/>
    </source>
</evidence>
<dbReference type="InterPro" id="IPR052797">
    <property type="entry name" value="RegFact_GeneExpr_CellDeath"/>
</dbReference>
<dbReference type="OMA" id="CEMMKQQ"/>
<evidence type="ECO:0000313" key="2">
    <source>
        <dbReference type="Proteomes" id="UP000008068"/>
    </source>
</evidence>
<dbReference type="Proteomes" id="UP000008068">
    <property type="component" value="Unassembled WGS sequence"/>
</dbReference>
<name>G0NWZ5_CAEBE</name>
<gene>
    <name evidence="1" type="ORF">CAEBREN_02156</name>
</gene>
<protein>
    <recommendedName>
        <fullName evidence="3">C2H2-type domain-containing protein</fullName>
    </recommendedName>
</protein>
<dbReference type="eggNOG" id="ENOG502TFHW">
    <property type="taxonomic scope" value="Eukaryota"/>
</dbReference>